<keyword evidence="2" id="KW-1185">Reference proteome</keyword>
<proteinExistence type="predicted"/>
<reference evidence="2" key="1">
    <citation type="submission" date="2013-01" db="EMBL/GenBank/DDBJ databases">
        <title>Draft Genome Sequence of a Mulberry Tree, Morus notabilis C.K. Schneid.</title>
        <authorList>
            <person name="He N."/>
            <person name="Zhao S."/>
        </authorList>
    </citation>
    <scope>NUCLEOTIDE SEQUENCE</scope>
</reference>
<organism evidence="1 2">
    <name type="scientific">Morus notabilis</name>
    <dbReference type="NCBI Taxonomy" id="981085"/>
    <lineage>
        <taxon>Eukaryota</taxon>
        <taxon>Viridiplantae</taxon>
        <taxon>Streptophyta</taxon>
        <taxon>Embryophyta</taxon>
        <taxon>Tracheophyta</taxon>
        <taxon>Spermatophyta</taxon>
        <taxon>Magnoliopsida</taxon>
        <taxon>eudicotyledons</taxon>
        <taxon>Gunneridae</taxon>
        <taxon>Pentapetalae</taxon>
        <taxon>rosids</taxon>
        <taxon>fabids</taxon>
        <taxon>Rosales</taxon>
        <taxon>Moraceae</taxon>
        <taxon>Moreae</taxon>
        <taxon>Morus</taxon>
    </lineage>
</organism>
<dbReference type="Proteomes" id="UP000030645">
    <property type="component" value="Unassembled WGS sequence"/>
</dbReference>
<evidence type="ECO:0000313" key="1">
    <source>
        <dbReference type="EMBL" id="EXC11814.1"/>
    </source>
</evidence>
<sequence length="147" mass="16516">MATFVKVASLHQSSPALLQCRRFGSNSHASDLFVKLDVLWRRCDLSDENEISYNLLHASTYDADDGAPEGCMLTERRSLLLVNGGQRRPQKRKLRSPTTIDVGQDSSRCCAAFSSLRSSWIWFATASRQSLVHGGNLVLNNRNHHER</sequence>
<dbReference type="AlphaFoldDB" id="W9SJJ9"/>
<name>W9SJJ9_9ROSA</name>
<accession>W9SJJ9</accession>
<dbReference type="EMBL" id="KE345705">
    <property type="protein sequence ID" value="EXC11814.1"/>
    <property type="molecule type" value="Genomic_DNA"/>
</dbReference>
<protein>
    <submittedName>
        <fullName evidence="1">Uncharacterized protein</fullName>
    </submittedName>
</protein>
<gene>
    <name evidence="1" type="ORF">L484_009225</name>
</gene>
<evidence type="ECO:0000313" key="2">
    <source>
        <dbReference type="Proteomes" id="UP000030645"/>
    </source>
</evidence>